<accession>A0A0X1KU31</accession>
<organism evidence="2 3">
    <name type="scientific">Pseudothermotoga hypogea DSM 11164 = NBRC 106472</name>
    <dbReference type="NCBI Taxonomy" id="1123384"/>
    <lineage>
        <taxon>Bacteria</taxon>
        <taxon>Thermotogati</taxon>
        <taxon>Thermotogota</taxon>
        <taxon>Thermotogae</taxon>
        <taxon>Thermotogales</taxon>
        <taxon>Thermotogaceae</taxon>
        <taxon>Pseudothermotoga</taxon>
    </lineage>
</organism>
<evidence type="ECO:0000313" key="2">
    <source>
        <dbReference type="EMBL" id="AJC74779.1"/>
    </source>
</evidence>
<evidence type="ECO:0000256" key="1">
    <source>
        <dbReference type="SAM" id="MobiDB-lite"/>
    </source>
</evidence>
<name>A0A0X1KU31_9THEM</name>
<dbReference type="STRING" id="1123384.AJ81_06115"/>
<evidence type="ECO:0000313" key="3">
    <source>
        <dbReference type="Proteomes" id="UP000077469"/>
    </source>
</evidence>
<dbReference type="EMBL" id="CP007141">
    <property type="protein sequence ID" value="AJC74779.1"/>
    <property type="molecule type" value="Genomic_DNA"/>
</dbReference>
<dbReference type="PATRIC" id="fig|1123384.7.peg.1225"/>
<feature type="region of interest" description="Disordered" evidence="1">
    <location>
        <begin position="82"/>
        <end position="106"/>
    </location>
</feature>
<reference evidence="2 3" key="1">
    <citation type="submission" date="2014-01" db="EMBL/GenBank/DDBJ databases">
        <title>Genome sequencing of Thermotog hypogea.</title>
        <authorList>
            <person name="Zhang X."/>
            <person name="Alvare G."/>
            <person name="Fristensky B."/>
            <person name="Chen L."/>
            <person name="Suen T."/>
            <person name="Chen Q."/>
            <person name="Ma K."/>
        </authorList>
    </citation>
    <scope>NUCLEOTIDE SEQUENCE [LARGE SCALE GENOMIC DNA]</scope>
    <source>
        <strain evidence="2 3">DSM 11164</strain>
    </source>
</reference>
<dbReference type="KEGG" id="phy:AJ81_06115"/>
<sequence length="106" mass="12014">MLAKLRRMPPSHVRMLPNSLGRGCLIVTFTGKQDFMQDEGCVTEIFRYKMRKVCYTLASSHQRNEGGERVSNSISVGMFDKSTSNEANFSQQTKDAKTQPQIKHSL</sequence>
<dbReference type="AlphaFoldDB" id="A0A0X1KU31"/>
<proteinExistence type="predicted"/>
<keyword evidence="3" id="KW-1185">Reference proteome</keyword>
<dbReference type="PaxDb" id="1123384-AJ81_06115"/>
<protein>
    <submittedName>
        <fullName evidence="2">Uncharacterized protein</fullName>
    </submittedName>
</protein>
<gene>
    <name evidence="2" type="ORF">AJ81_06115</name>
</gene>
<dbReference type="Proteomes" id="UP000077469">
    <property type="component" value="Chromosome"/>
</dbReference>